<feature type="region of interest" description="Disordered" evidence="5">
    <location>
        <begin position="53"/>
        <end position="96"/>
    </location>
</feature>
<evidence type="ECO:0000313" key="8">
    <source>
        <dbReference type="Proteomes" id="UP000230750"/>
    </source>
</evidence>
<keyword evidence="8" id="KW-1185">Reference proteome</keyword>
<gene>
    <name evidence="7" type="ORF">BSL78_14126</name>
</gene>
<dbReference type="Pfam" id="PF01363">
    <property type="entry name" value="FYVE"/>
    <property type="match status" value="1"/>
</dbReference>
<feature type="compositionally biased region" description="Acidic residues" evidence="5">
    <location>
        <begin position="70"/>
        <end position="81"/>
    </location>
</feature>
<evidence type="ECO:0000256" key="2">
    <source>
        <dbReference type="ARBA" id="ARBA00022771"/>
    </source>
</evidence>
<name>A0A2G8KM45_STIJA</name>
<protein>
    <submittedName>
        <fullName evidence="7">Pleckstrin-like protein domain-containing family F member 2</fullName>
    </submittedName>
</protein>
<dbReference type="GO" id="GO:0005769">
    <property type="term" value="C:early endosome"/>
    <property type="evidence" value="ECO:0007669"/>
    <property type="project" value="TreeGrafter"/>
</dbReference>
<dbReference type="InterPro" id="IPR051765">
    <property type="entry name" value="PH_domain-containing_F"/>
</dbReference>
<evidence type="ECO:0000256" key="5">
    <source>
        <dbReference type="SAM" id="MobiDB-lite"/>
    </source>
</evidence>
<feature type="domain" description="FYVE-type" evidence="6">
    <location>
        <begin position="11"/>
        <end position="51"/>
    </location>
</feature>
<sequence length="120" mass="13615">MVRYLSVLLCQHHCRKCGYVVCSGCSTKRYLLPQIASRPIRVCDNCLDTLNVGQSMDDSDQSYQDRDSSGEDDDDEDDEDEESHKAEEEEVVADTASSIKCVHIHWLLLIINISRLGHQN</sequence>
<dbReference type="AlphaFoldDB" id="A0A2G8KM45"/>
<dbReference type="PANTHER" id="PTHR46280">
    <property type="entry name" value="PLECKSTRIN HOMOLOGY DOMAIN-CONTAINING FAMILY F MEMBER 2-RELATED"/>
    <property type="match status" value="1"/>
</dbReference>
<dbReference type="InterPro" id="IPR013083">
    <property type="entry name" value="Znf_RING/FYVE/PHD"/>
</dbReference>
<evidence type="ECO:0000256" key="1">
    <source>
        <dbReference type="ARBA" id="ARBA00022723"/>
    </source>
</evidence>
<keyword evidence="2 4" id="KW-0863">Zinc-finger</keyword>
<proteinExistence type="predicted"/>
<dbReference type="STRING" id="307972.A0A2G8KM45"/>
<keyword evidence="3" id="KW-0862">Zinc</keyword>
<dbReference type="GO" id="GO:0008333">
    <property type="term" value="P:endosome to lysosome transport"/>
    <property type="evidence" value="ECO:0007669"/>
    <property type="project" value="TreeGrafter"/>
</dbReference>
<evidence type="ECO:0000256" key="4">
    <source>
        <dbReference type="PROSITE-ProRule" id="PRU00091"/>
    </source>
</evidence>
<dbReference type="Gene3D" id="3.30.40.10">
    <property type="entry name" value="Zinc/RING finger domain, C3HC4 (zinc finger)"/>
    <property type="match status" value="1"/>
</dbReference>
<keyword evidence="1" id="KW-0479">Metal-binding</keyword>
<evidence type="ECO:0000313" key="7">
    <source>
        <dbReference type="EMBL" id="PIK49020.1"/>
    </source>
</evidence>
<evidence type="ECO:0000259" key="6">
    <source>
        <dbReference type="PROSITE" id="PS50178"/>
    </source>
</evidence>
<comment type="caution">
    <text evidence="7">The sequence shown here is derived from an EMBL/GenBank/DDBJ whole genome shotgun (WGS) entry which is preliminary data.</text>
</comment>
<dbReference type="SUPFAM" id="SSF57903">
    <property type="entry name" value="FYVE/PHD zinc finger"/>
    <property type="match status" value="1"/>
</dbReference>
<reference evidence="7 8" key="1">
    <citation type="journal article" date="2017" name="PLoS Biol.">
        <title>The sea cucumber genome provides insights into morphological evolution and visceral regeneration.</title>
        <authorList>
            <person name="Zhang X."/>
            <person name="Sun L."/>
            <person name="Yuan J."/>
            <person name="Sun Y."/>
            <person name="Gao Y."/>
            <person name="Zhang L."/>
            <person name="Li S."/>
            <person name="Dai H."/>
            <person name="Hamel J.F."/>
            <person name="Liu C."/>
            <person name="Yu Y."/>
            <person name="Liu S."/>
            <person name="Lin W."/>
            <person name="Guo K."/>
            <person name="Jin S."/>
            <person name="Xu P."/>
            <person name="Storey K.B."/>
            <person name="Huan P."/>
            <person name="Zhang T."/>
            <person name="Zhou Y."/>
            <person name="Zhang J."/>
            <person name="Lin C."/>
            <person name="Li X."/>
            <person name="Xing L."/>
            <person name="Huo D."/>
            <person name="Sun M."/>
            <person name="Wang L."/>
            <person name="Mercier A."/>
            <person name="Li F."/>
            <person name="Yang H."/>
            <person name="Xiang J."/>
        </authorList>
    </citation>
    <scope>NUCLEOTIDE SEQUENCE [LARGE SCALE GENOMIC DNA]</scope>
    <source>
        <strain evidence="7">Shaxun</strain>
        <tissue evidence="7">Muscle</tissue>
    </source>
</reference>
<dbReference type="OrthoDB" id="70570at2759"/>
<dbReference type="GO" id="GO:0035091">
    <property type="term" value="F:phosphatidylinositol binding"/>
    <property type="evidence" value="ECO:0007669"/>
    <property type="project" value="TreeGrafter"/>
</dbReference>
<dbReference type="PANTHER" id="PTHR46280:SF3">
    <property type="entry name" value="PLECKSTRIN HOMOLOGY DOMAIN-CONTAINING FAMILY F MEMBER 1 HOMOLOG"/>
    <property type="match status" value="1"/>
</dbReference>
<dbReference type="Proteomes" id="UP000230750">
    <property type="component" value="Unassembled WGS sequence"/>
</dbReference>
<accession>A0A2G8KM45</accession>
<dbReference type="SMART" id="SM00064">
    <property type="entry name" value="FYVE"/>
    <property type="match status" value="1"/>
</dbReference>
<dbReference type="GO" id="GO:0008270">
    <property type="term" value="F:zinc ion binding"/>
    <property type="evidence" value="ECO:0007669"/>
    <property type="project" value="UniProtKB-KW"/>
</dbReference>
<dbReference type="GO" id="GO:0007032">
    <property type="term" value="P:endosome organization"/>
    <property type="evidence" value="ECO:0007669"/>
    <property type="project" value="TreeGrafter"/>
</dbReference>
<dbReference type="PROSITE" id="PS50178">
    <property type="entry name" value="ZF_FYVE"/>
    <property type="match status" value="1"/>
</dbReference>
<organism evidence="7 8">
    <name type="scientific">Stichopus japonicus</name>
    <name type="common">Sea cucumber</name>
    <dbReference type="NCBI Taxonomy" id="307972"/>
    <lineage>
        <taxon>Eukaryota</taxon>
        <taxon>Metazoa</taxon>
        <taxon>Echinodermata</taxon>
        <taxon>Eleutherozoa</taxon>
        <taxon>Echinozoa</taxon>
        <taxon>Holothuroidea</taxon>
        <taxon>Aspidochirotacea</taxon>
        <taxon>Aspidochirotida</taxon>
        <taxon>Stichopodidae</taxon>
        <taxon>Apostichopus</taxon>
    </lineage>
</organism>
<evidence type="ECO:0000256" key="3">
    <source>
        <dbReference type="ARBA" id="ARBA00022833"/>
    </source>
</evidence>
<dbReference type="InterPro" id="IPR017455">
    <property type="entry name" value="Znf_FYVE-rel"/>
</dbReference>
<dbReference type="InterPro" id="IPR000306">
    <property type="entry name" value="Znf_FYVE"/>
</dbReference>
<dbReference type="EMBL" id="MRZV01000487">
    <property type="protein sequence ID" value="PIK49020.1"/>
    <property type="molecule type" value="Genomic_DNA"/>
</dbReference>
<dbReference type="InterPro" id="IPR011011">
    <property type="entry name" value="Znf_FYVE_PHD"/>
</dbReference>